<dbReference type="InterPro" id="IPR016064">
    <property type="entry name" value="NAD/diacylglycerol_kinase_sf"/>
</dbReference>
<keyword evidence="10" id="KW-0067">ATP-binding</keyword>
<organism evidence="31 32">
    <name type="scientific">Mya arenaria</name>
    <name type="common">Soft-shell clam</name>
    <dbReference type="NCBI Taxonomy" id="6604"/>
    <lineage>
        <taxon>Eukaryota</taxon>
        <taxon>Metazoa</taxon>
        <taxon>Spiralia</taxon>
        <taxon>Lophotrochozoa</taxon>
        <taxon>Mollusca</taxon>
        <taxon>Bivalvia</taxon>
        <taxon>Autobranchia</taxon>
        <taxon>Heteroconchia</taxon>
        <taxon>Euheterodonta</taxon>
        <taxon>Imparidentia</taxon>
        <taxon>Neoheterodontei</taxon>
        <taxon>Myida</taxon>
        <taxon>Myoidea</taxon>
        <taxon>Myidae</taxon>
        <taxon>Mya</taxon>
    </lineage>
</organism>
<dbReference type="PANTHER" id="PTHR12358">
    <property type="entry name" value="SPHINGOSINE KINASE"/>
    <property type="match status" value="1"/>
</dbReference>
<dbReference type="EC" id="2.7.1.138" evidence="22"/>
<dbReference type="Pfam" id="PF19712">
    <property type="entry name" value="AGK_C"/>
    <property type="match status" value="1"/>
</dbReference>
<evidence type="ECO:0000256" key="8">
    <source>
        <dbReference type="ARBA" id="ARBA00022777"/>
    </source>
</evidence>
<evidence type="ECO:0000256" key="13">
    <source>
        <dbReference type="ARBA" id="ARBA00023136"/>
    </source>
</evidence>
<evidence type="ECO:0000256" key="24">
    <source>
        <dbReference type="ARBA" id="ARBA00026142"/>
    </source>
</evidence>
<comment type="catalytic activity">
    <reaction evidence="28">
        <text>a monoacylglycerol + ATP = a monoacyl-sn-glycero-3-phosphate + ADP + H(+)</text>
        <dbReference type="Rhea" id="RHEA:19293"/>
        <dbReference type="ChEBI" id="CHEBI:15378"/>
        <dbReference type="ChEBI" id="CHEBI:17408"/>
        <dbReference type="ChEBI" id="CHEBI:30616"/>
        <dbReference type="ChEBI" id="CHEBI:77589"/>
        <dbReference type="ChEBI" id="CHEBI:456216"/>
        <dbReference type="EC" id="2.7.1.94"/>
    </reaction>
    <physiologicalReaction direction="left-to-right" evidence="28">
        <dbReference type="Rhea" id="RHEA:19294"/>
    </physiologicalReaction>
</comment>
<dbReference type="PANTHER" id="PTHR12358:SF31">
    <property type="entry name" value="ACYLGLYCEROL KINASE, MITOCHONDRIAL"/>
    <property type="match status" value="1"/>
</dbReference>
<comment type="subcellular location">
    <subcellularLocation>
        <location evidence="3">Mitochondrion inner membrane</location>
        <topology evidence="3">Peripheral membrane protein</topology>
    </subcellularLocation>
    <subcellularLocation>
        <location evidence="2">Mitochondrion intermembrane space</location>
    </subcellularLocation>
</comment>
<evidence type="ECO:0000256" key="15">
    <source>
        <dbReference type="ARBA" id="ARBA00023411"/>
    </source>
</evidence>
<evidence type="ECO:0000256" key="21">
    <source>
        <dbReference type="ARBA" id="ARBA00025749"/>
    </source>
</evidence>
<gene>
    <name evidence="31" type="ORF">MAR_023648</name>
</gene>
<reference evidence="31" key="1">
    <citation type="submission" date="2022-11" db="EMBL/GenBank/DDBJ databases">
        <title>Centuries of genome instability and evolution in soft-shell clam transmissible cancer (bioRxiv).</title>
        <authorList>
            <person name="Hart S.F.M."/>
            <person name="Yonemitsu M.A."/>
            <person name="Giersch R.M."/>
            <person name="Beal B.F."/>
            <person name="Arriagada G."/>
            <person name="Davis B.W."/>
            <person name="Ostrander E.A."/>
            <person name="Goff S.P."/>
            <person name="Metzger M.J."/>
        </authorList>
    </citation>
    <scope>NUCLEOTIDE SEQUENCE</scope>
    <source>
        <strain evidence="31">MELC-2E11</strain>
        <tissue evidence="31">Siphon/mantle</tissue>
    </source>
</reference>
<evidence type="ECO:0000256" key="3">
    <source>
        <dbReference type="ARBA" id="ARBA00004637"/>
    </source>
</evidence>
<evidence type="ECO:0000256" key="6">
    <source>
        <dbReference type="ARBA" id="ARBA00022679"/>
    </source>
</evidence>
<sequence length="324" mass="36628">MVLGPITEYEGQVKEFFKYLETQHVDGIVVAGGNGTLVETVTGILRKENTTFSRKVPVGVIPVGETNMRMLDAAMAVVKGSTEKLDVLKIEGDGGKTTYALCGLQAGVYRDARGRASKYWYLGPLKHRFTYLRSSFGLWPPVMHGKLEYTEARDTDIPVKKAAEKFIEEKPAQQSRSFVMSILGIFSGHFRSKMQKAEAEEDEVEVEYTNTHTVDTNLESLEITISTGYQTQERKGISLGLAPANISKTHFISEGWRRISEPIWKMDWDTNSQVPCRRVKLEPEVNPEKESWYNIDGEQFEAMPIEVTLLKNKLKFFKCQTQPS</sequence>
<evidence type="ECO:0000256" key="22">
    <source>
        <dbReference type="ARBA" id="ARBA00026096"/>
    </source>
</evidence>
<comment type="catalytic activity">
    <reaction evidence="17">
        <text>1-(9Z-octadecenoyl)-sn-glycerol + ATP = 1-(9Z-octadecenoyl)-sn-glycero-3-phosphate + ADP + H(+)</text>
        <dbReference type="Rhea" id="RHEA:41079"/>
        <dbReference type="ChEBI" id="CHEBI:15378"/>
        <dbReference type="ChEBI" id="CHEBI:30616"/>
        <dbReference type="ChEBI" id="CHEBI:74544"/>
        <dbReference type="ChEBI" id="CHEBI:75757"/>
        <dbReference type="ChEBI" id="CHEBI:456216"/>
    </reaction>
    <physiologicalReaction direction="left-to-right" evidence="17">
        <dbReference type="Rhea" id="RHEA:41080"/>
    </physiologicalReaction>
</comment>
<evidence type="ECO:0000256" key="9">
    <source>
        <dbReference type="ARBA" id="ARBA00022792"/>
    </source>
</evidence>
<comment type="catalytic activity">
    <reaction evidence="14">
        <text>1,2-di-(9Z-octadecenoyl)-sn-glycerol + ATP = 1,2-di-(9Z-octadecenoyl)-sn-glycero-3-phosphate + ADP + H(+)</text>
        <dbReference type="Rhea" id="RHEA:40327"/>
        <dbReference type="ChEBI" id="CHEBI:15378"/>
        <dbReference type="ChEBI" id="CHEBI:30616"/>
        <dbReference type="ChEBI" id="CHEBI:52333"/>
        <dbReference type="ChEBI" id="CHEBI:74546"/>
        <dbReference type="ChEBI" id="CHEBI:456216"/>
    </reaction>
    <physiologicalReaction direction="left-to-right" evidence="14">
        <dbReference type="Rhea" id="RHEA:40328"/>
    </physiologicalReaction>
</comment>
<dbReference type="Gene3D" id="3.40.50.10330">
    <property type="entry name" value="Probable inorganic polyphosphate/atp-NAD kinase, domain 1"/>
    <property type="match status" value="1"/>
</dbReference>
<keyword evidence="8" id="KW-0418">Kinase</keyword>
<keyword evidence="13" id="KW-0472">Membrane</keyword>
<evidence type="ECO:0000256" key="4">
    <source>
        <dbReference type="ARBA" id="ARBA00005175"/>
    </source>
</evidence>
<dbReference type="PROSITE" id="PS50146">
    <property type="entry name" value="DAGK"/>
    <property type="match status" value="1"/>
</dbReference>
<keyword evidence="12" id="KW-0496">Mitochondrion</keyword>
<evidence type="ECO:0000256" key="2">
    <source>
        <dbReference type="ARBA" id="ARBA00004569"/>
    </source>
</evidence>
<comment type="catalytic activity">
    <reaction evidence="27">
        <text>an N-acylsphing-4-enine + ATP = an N-acylsphing-4-enine 1-phosphate + ADP + H(+)</text>
        <dbReference type="Rhea" id="RHEA:17929"/>
        <dbReference type="ChEBI" id="CHEBI:15378"/>
        <dbReference type="ChEBI" id="CHEBI:30616"/>
        <dbReference type="ChEBI" id="CHEBI:52639"/>
        <dbReference type="ChEBI" id="CHEBI:57674"/>
        <dbReference type="ChEBI" id="CHEBI:456216"/>
        <dbReference type="EC" id="2.7.1.138"/>
    </reaction>
    <physiologicalReaction direction="left-to-right" evidence="27">
        <dbReference type="Rhea" id="RHEA:17930"/>
    </physiologicalReaction>
</comment>
<keyword evidence="9" id="KW-0999">Mitochondrion inner membrane</keyword>
<comment type="catalytic activity">
    <reaction evidence="29">
        <text>N-(hexanoyl)sphing-4-enine + ATP = N-hexanoylsphing-4-enine 1-phosphate + ADP + H(+)</text>
        <dbReference type="Rhea" id="RHEA:43312"/>
        <dbReference type="ChEBI" id="CHEBI:15378"/>
        <dbReference type="ChEBI" id="CHEBI:30616"/>
        <dbReference type="ChEBI" id="CHEBI:63867"/>
        <dbReference type="ChEBI" id="CHEBI:82959"/>
        <dbReference type="ChEBI" id="CHEBI:456216"/>
    </reaction>
    <physiologicalReaction direction="left-to-right" evidence="29">
        <dbReference type="Rhea" id="RHEA:43313"/>
    </physiologicalReaction>
</comment>
<dbReference type="InterPro" id="IPR045579">
    <property type="entry name" value="AGK_C"/>
</dbReference>
<dbReference type="EC" id="2.7.1.107" evidence="5"/>
<evidence type="ECO:0000256" key="10">
    <source>
        <dbReference type="ARBA" id="ARBA00022840"/>
    </source>
</evidence>
<keyword evidence="11" id="KW-0443">Lipid metabolism</keyword>
<comment type="catalytic activity">
    <reaction evidence="16">
        <text>1-(5Z,8Z,11Z,14Z-eicosatetraenoyl)-sn-glycerol + ATP = 1-(5Z,8Z,11Z,14Z-eicosatetraenoyl)-sn-glycero-3-phosphate + ADP + H(+)</text>
        <dbReference type="Rhea" id="RHEA:43328"/>
        <dbReference type="ChEBI" id="CHEBI:15378"/>
        <dbReference type="ChEBI" id="CHEBI:30616"/>
        <dbReference type="ChEBI" id="CHEBI:34071"/>
        <dbReference type="ChEBI" id="CHEBI:74938"/>
        <dbReference type="ChEBI" id="CHEBI:456216"/>
    </reaction>
    <physiologicalReaction direction="left-to-right" evidence="16">
        <dbReference type="Rhea" id="RHEA:43329"/>
    </physiologicalReaction>
</comment>
<evidence type="ECO:0000256" key="11">
    <source>
        <dbReference type="ARBA" id="ARBA00023098"/>
    </source>
</evidence>
<evidence type="ECO:0000256" key="23">
    <source>
        <dbReference type="ARBA" id="ARBA00026098"/>
    </source>
</evidence>
<proteinExistence type="inferred from homology"/>
<comment type="catalytic activity">
    <reaction evidence="15">
        <text>a 1,2-diacyl-sn-glycerol + ATP = a 1,2-diacyl-sn-glycero-3-phosphate + ADP + H(+)</text>
        <dbReference type="Rhea" id="RHEA:10272"/>
        <dbReference type="ChEBI" id="CHEBI:15378"/>
        <dbReference type="ChEBI" id="CHEBI:17815"/>
        <dbReference type="ChEBI" id="CHEBI:30616"/>
        <dbReference type="ChEBI" id="CHEBI:58608"/>
        <dbReference type="ChEBI" id="CHEBI:456216"/>
        <dbReference type="EC" id="2.7.1.107"/>
    </reaction>
    <physiologicalReaction direction="left-to-right" evidence="15">
        <dbReference type="Rhea" id="RHEA:10273"/>
    </physiologicalReaction>
</comment>
<comment type="pathway">
    <text evidence="4">Lipid metabolism; glycerolipid metabolism.</text>
</comment>
<evidence type="ECO:0000256" key="29">
    <source>
        <dbReference type="ARBA" id="ARBA00048876"/>
    </source>
</evidence>
<keyword evidence="32" id="KW-1185">Reference proteome</keyword>
<comment type="similarity">
    <text evidence="21">Belongs to the AGK family.</text>
</comment>
<evidence type="ECO:0000259" key="30">
    <source>
        <dbReference type="PROSITE" id="PS50146"/>
    </source>
</evidence>
<evidence type="ECO:0000256" key="20">
    <source>
        <dbReference type="ARBA" id="ARBA00024636"/>
    </source>
</evidence>
<comment type="catalytic activity">
    <reaction evidence="18">
        <text>a 1-acyl-sn-glycerol + ATP = a 1-acyl-sn-glycero-3-phosphate + ADP + H(+)</text>
        <dbReference type="Rhea" id="RHEA:33747"/>
        <dbReference type="ChEBI" id="CHEBI:15378"/>
        <dbReference type="ChEBI" id="CHEBI:30616"/>
        <dbReference type="ChEBI" id="CHEBI:57970"/>
        <dbReference type="ChEBI" id="CHEBI:64683"/>
        <dbReference type="ChEBI" id="CHEBI:456216"/>
    </reaction>
    <physiologicalReaction direction="left-to-right" evidence="18">
        <dbReference type="Rhea" id="RHEA:33748"/>
    </physiologicalReaction>
</comment>
<evidence type="ECO:0000313" key="31">
    <source>
        <dbReference type="EMBL" id="WAQ99275.1"/>
    </source>
</evidence>
<evidence type="ECO:0000256" key="25">
    <source>
        <dbReference type="ARBA" id="ARBA00030553"/>
    </source>
</evidence>
<evidence type="ECO:0000256" key="16">
    <source>
        <dbReference type="ARBA" id="ARBA00024483"/>
    </source>
</evidence>
<evidence type="ECO:0000256" key="5">
    <source>
        <dbReference type="ARBA" id="ARBA00012133"/>
    </source>
</evidence>
<name>A0ABY7DWF2_MYAAR</name>
<comment type="catalytic activity">
    <reaction evidence="19">
        <text>2-(5Z,8Z,11Z,14Z-eicosatetraenoyl)-glycerol + ATP = 2-(5Z,8Z,11Z,14Z-eicosatetraenoyl)-sn-glycero-3-phosphate + ADP + H(+)</text>
        <dbReference type="Rhea" id="RHEA:43316"/>
        <dbReference type="ChEBI" id="CHEBI:15378"/>
        <dbReference type="ChEBI" id="CHEBI:30616"/>
        <dbReference type="ChEBI" id="CHEBI:52392"/>
        <dbReference type="ChEBI" id="CHEBI:78209"/>
        <dbReference type="ChEBI" id="CHEBI:456216"/>
    </reaction>
    <physiologicalReaction direction="left-to-right" evidence="19">
        <dbReference type="Rhea" id="RHEA:43317"/>
    </physiologicalReaction>
</comment>
<evidence type="ECO:0000256" key="27">
    <source>
        <dbReference type="ARBA" id="ARBA00048034"/>
    </source>
</evidence>
<accession>A0ABY7DWF2</accession>
<dbReference type="Pfam" id="PF00781">
    <property type="entry name" value="DAGK_cat"/>
    <property type="match status" value="1"/>
</dbReference>
<comment type="catalytic activity">
    <reaction evidence="26">
        <text>a 2-acylglycerol + ATP = a 2-acyl-sn-glycerol 3-phosphate + ADP + H(+)</text>
        <dbReference type="Rhea" id="RHEA:39847"/>
        <dbReference type="ChEBI" id="CHEBI:15378"/>
        <dbReference type="ChEBI" id="CHEBI:17389"/>
        <dbReference type="ChEBI" id="CHEBI:30616"/>
        <dbReference type="ChEBI" id="CHEBI:64982"/>
        <dbReference type="ChEBI" id="CHEBI:456216"/>
    </reaction>
    <physiologicalReaction direction="left-to-right" evidence="26">
        <dbReference type="Rhea" id="RHEA:39848"/>
    </physiologicalReaction>
</comment>
<dbReference type="InterPro" id="IPR001206">
    <property type="entry name" value="Diacylglycerol_kinase_cat_dom"/>
</dbReference>
<evidence type="ECO:0000256" key="18">
    <source>
        <dbReference type="ARBA" id="ARBA00024512"/>
    </source>
</evidence>
<comment type="catalytic activity">
    <reaction evidence="20">
        <text>1-hexadecanoyl-sn-glycerol + ATP = 1-hexadecanoyl-sn-glycero-3-phosphate + ADP + H(+)</text>
        <dbReference type="Rhea" id="RHEA:43308"/>
        <dbReference type="ChEBI" id="CHEBI:15378"/>
        <dbReference type="ChEBI" id="CHEBI:30616"/>
        <dbReference type="ChEBI" id="CHEBI:57518"/>
        <dbReference type="ChEBI" id="CHEBI:75542"/>
        <dbReference type="ChEBI" id="CHEBI:456216"/>
    </reaction>
    <physiologicalReaction direction="left-to-right" evidence="20">
        <dbReference type="Rhea" id="RHEA:43309"/>
    </physiologicalReaction>
</comment>
<protein>
    <recommendedName>
        <fullName evidence="24">Acylglycerol kinase, mitochondrial</fullName>
        <ecNumber evidence="5">2.7.1.107</ecNumber>
        <ecNumber evidence="22">2.7.1.138</ecNumber>
        <ecNumber evidence="23">2.7.1.94</ecNumber>
    </recommendedName>
    <alternativeName>
        <fullName evidence="25">Multiple substrate lipid kinase</fullName>
    </alternativeName>
</protein>
<dbReference type="InterPro" id="IPR017438">
    <property type="entry name" value="ATP-NAD_kinase_N"/>
</dbReference>
<keyword evidence="6" id="KW-0808">Transferase</keyword>
<evidence type="ECO:0000256" key="7">
    <source>
        <dbReference type="ARBA" id="ARBA00022741"/>
    </source>
</evidence>
<evidence type="ECO:0000256" key="1">
    <source>
        <dbReference type="ARBA" id="ARBA00001946"/>
    </source>
</evidence>
<dbReference type="Proteomes" id="UP001164746">
    <property type="component" value="Chromosome 3"/>
</dbReference>
<keyword evidence="7" id="KW-0547">Nucleotide-binding</keyword>
<evidence type="ECO:0000256" key="19">
    <source>
        <dbReference type="ARBA" id="ARBA00024556"/>
    </source>
</evidence>
<dbReference type="SUPFAM" id="SSF111331">
    <property type="entry name" value="NAD kinase/diacylglycerol kinase-like"/>
    <property type="match status" value="1"/>
</dbReference>
<evidence type="ECO:0000256" key="14">
    <source>
        <dbReference type="ARBA" id="ARBA00023371"/>
    </source>
</evidence>
<evidence type="ECO:0000256" key="26">
    <source>
        <dbReference type="ARBA" id="ARBA00044480"/>
    </source>
</evidence>
<evidence type="ECO:0000313" key="32">
    <source>
        <dbReference type="Proteomes" id="UP001164746"/>
    </source>
</evidence>
<dbReference type="InterPro" id="IPR050187">
    <property type="entry name" value="Lipid_Phosphate_FormReg"/>
</dbReference>
<evidence type="ECO:0000256" key="28">
    <source>
        <dbReference type="ARBA" id="ARBA00048663"/>
    </source>
</evidence>
<comment type="cofactor">
    <cofactor evidence="1">
        <name>Mg(2+)</name>
        <dbReference type="ChEBI" id="CHEBI:18420"/>
    </cofactor>
</comment>
<evidence type="ECO:0000256" key="12">
    <source>
        <dbReference type="ARBA" id="ARBA00023128"/>
    </source>
</evidence>
<dbReference type="EMBL" id="CP111014">
    <property type="protein sequence ID" value="WAQ99275.1"/>
    <property type="molecule type" value="Genomic_DNA"/>
</dbReference>
<feature type="domain" description="DAGKc" evidence="30">
    <location>
        <begin position="1"/>
        <end position="94"/>
    </location>
</feature>
<evidence type="ECO:0000256" key="17">
    <source>
        <dbReference type="ARBA" id="ARBA00024505"/>
    </source>
</evidence>
<dbReference type="EC" id="2.7.1.94" evidence="23"/>